<evidence type="ECO:0000313" key="2">
    <source>
        <dbReference type="EMBL" id="HIR09483.1"/>
    </source>
</evidence>
<gene>
    <name evidence="2" type="ORF">IAA70_03670</name>
</gene>
<comment type="caution">
    <text evidence="2">The sequence shown here is derived from an EMBL/GenBank/DDBJ whole genome shotgun (WGS) entry which is preliminary data.</text>
</comment>
<keyword evidence="1" id="KW-0472">Membrane</keyword>
<feature type="transmembrane region" description="Helical" evidence="1">
    <location>
        <begin position="97"/>
        <end position="117"/>
    </location>
</feature>
<keyword evidence="1" id="KW-1133">Transmembrane helix</keyword>
<dbReference type="Pfam" id="PF06541">
    <property type="entry name" value="ABC_trans_CmpB"/>
    <property type="match status" value="1"/>
</dbReference>
<reference evidence="2" key="1">
    <citation type="submission" date="2020-10" db="EMBL/GenBank/DDBJ databases">
        <authorList>
            <person name="Gilroy R."/>
        </authorList>
    </citation>
    <scope>NUCLEOTIDE SEQUENCE</scope>
    <source>
        <strain evidence="2">ChiHjej9B8-7071</strain>
    </source>
</reference>
<feature type="transmembrane region" description="Helical" evidence="1">
    <location>
        <begin position="52"/>
        <end position="77"/>
    </location>
</feature>
<sequence length="131" mass="14348">MFFSELILFCLGGGGYVLLELLWRGFSHPSMFFLGGLCFRLLGLFRRHLPPLLVPFAGAAAITALELATGLLLNRLLGLQVWDYAGQPGNLLGQICPAYSLLWIPVSAAGAALDFFLSRRFLPPRRRGTAP</sequence>
<evidence type="ECO:0000313" key="3">
    <source>
        <dbReference type="Proteomes" id="UP000824258"/>
    </source>
</evidence>
<organism evidence="2 3">
    <name type="scientific">Candidatus Avoscillospira stercoripullorum</name>
    <dbReference type="NCBI Taxonomy" id="2840709"/>
    <lineage>
        <taxon>Bacteria</taxon>
        <taxon>Bacillati</taxon>
        <taxon>Bacillota</taxon>
        <taxon>Clostridia</taxon>
        <taxon>Eubacteriales</taxon>
        <taxon>Oscillospiraceae</taxon>
        <taxon>Oscillospiraceae incertae sedis</taxon>
        <taxon>Candidatus Avoscillospira</taxon>
    </lineage>
</organism>
<evidence type="ECO:0000256" key="1">
    <source>
        <dbReference type="SAM" id="Phobius"/>
    </source>
</evidence>
<evidence type="ECO:0008006" key="4">
    <source>
        <dbReference type="Google" id="ProtNLM"/>
    </source>
</evidence>
<reference evidence="2" key="2">
    <citation type="journal article" date="2021" name="PeerJ">
        <title>Extensive microbial diversity within the chicken gut microbiome revealed by metagenomics and culture.</title>
        <authorList>
            <person name="Gilroy R."/>
            <person name="Ravi A."/>
            <person name="Getino M."/>
            <person name="Pursley I."/>
            <person name="Horton D.L."/>
            <person name="Alikhan N.F."/>
            <person name="Baker D."/>
            <person name="Gharbi K."/>
            <person name="Hall N."/>
            <person name="Watson M."/>
            <person name="Adriaenssens E.M."/>
            <person name="Foster-Nyarko E."/>
            <person name="Jarju S."/>
            <person name="Secka A."/>
            <person name="Antonio M."/>
            <person name="Oren A."/>
            <person name="Chaudhuri R.R."/>
            <person name="La Ragione R."/>
            <person name="Hildebrand F."/>
            <person name="Pallen M.J."/>
        </authorList>
    </citation>
    <scope>NUCLEOTIDE SEQUENCE</scope>
    <source>
        <strain evidence="2">ChiHjej9B8-7071</strain>
    </source>
</reference>
<dbReference type="AlphaFoldDB" id="A0A9D1A9D3"/>
<protein>
    <recommendedName>
        <fullName evidence="4">ABC-transporter type IV</fullName>
    </recommendedName>
</protein>
<proteinExistence type="predicted"/>
<dbReference type="InterPro" id="IPR010540">
    <property type="entry name" value="CmpB_TMEM229"/>
</dbReference>
<dbReference type="EMBL" id="DVGD01000105">
    <property type="protein sequence ID" value="HIR09483.1"/>
    <property type="molecule type" value="Genomic_DNA"/>
</dbReference>
<accession>A0A9D1A9D3</accession>
<dbReference type="Proteomes" id="UP000824258">
    <property type="component" value="Unassembled WGS sequence"/>
</dbReference>
<name>A0A9D1A9D3_9FIRM</name>
<keyword evidence="1" id="KW-0812">Transmembrane</keyword>